<evidence type="ECO:0000256" key="1">
    <source>
        <dbReference type="ARBA" id="ARBA00023172"/>
    </source>
</evidence>
<dbReference type="OrthoDB" id="271880at2"/>
<keyword evidence="4" id="KW-1185">Reference proteome</keyword>
<dbReference type="InterPro" id="IPR002104">
    <property type="entry name" value="Integrase_catalytic"/>
</dbReference>
<evidence type="ECO:0000313" key="4">
    <source>
        <dbReference type="Proteomes" id="UP000318017"/>
    </source>
</evidence>
<evidence type="ECO:0000259" key="2">
    <source>
        <dbReference type="PROSITE" id="PS51898"/>
    </source>
</evidence>
<reference evidence="3 4" key="1">
    <citation type="submission" date="2019-02" db="EMBL/GenBank/DDBJ databases">
        <title>Deep-cultivation of Planctomycetes and their phenomic and genomic characterization uncovers novel biology.</title>
        <authorList>
            <person name="Wiegand S."/>
            <person name="Jogler M."/>
            <person name="Boedeker C."/>
            <person name="Pinto D."/>
            <person name="Vollmers J."/>
            <person name="Rivas-Marin E."/>
            <person name="Kohn T."/>
            <person name="Peeters S.H."/>
            <person name="Heuer A."/>
            <person name="Rast P."/>
            <person name="Oberbeckmann S."/>
            <person name="Bunk B."/>
            <person name="Jeske O."/>
            <person name="Meyerdierks A."/>
            <person name="Storesund J.E."/>
            <person name="Kallscheuer N."/>
            <person name="Luecker S."/>
            <person name="Lage O.M."/>
            <person name="Pohl T."/>
            <person name="Merkel B.J."/>
            <person name="Hornburger P."/>
            <person name="Mueller R.-W."/>
            <person name="Bruemmer F."/>
            <person name="Labrenz M."/>
            <person name="Spormann A.M."/>
            <person name="Op den Camp H."/>
            <person name="Overmann J."/>
            <person name="Amann R."/>
            <person name="Jetten M.S.M."/>
            <person name="Mascher T."/>
            <person name="Medema M.H."/>
            <person name="Devos D.P."/>
            <person name="Kaster A.-K."/>
            <person name="Ovreas L."/>
            <person name="Rohde M."/>
            <person name="Galperin M.Y."/>
            <person name="Jogler C."/>
        </authorList>
    </citation>
    <scope>NUCLEOTIDE SEQUENCE [LARGE SCALE GENOMIC DNA]</scope>
    <source>
        <strain evidence="3 4">Q31a</strain>
    </source>
</reference>
<gene>
    <name evidence="3" type="ORF">Q31a_27280</name>
</gene>
<dbReference type="InterPro" id="IPR013762">
    <property type="entry name" value="Integrase-like_cat_sf"/>
</dbReference>
<accession>A0A518G766</accession>
<dbReference type="PROSITE" id="PS51898">
    <property type="entry name" value="TYR_RECOMBINASE"/>
    <property type="match status" value="1"/>
</dbReference>
<dbReference type="GO" id="GO:0003677">
    <property type="term" value="F:DNA binding"/>
    <property type="evidence" value="ECO:0007669"/>
    <property type="project" value="InterPro"/>
</dbReference>
<dbReference type="Pfam" id="PF00589">
    <property type="entry name" value="Phage_integrase"/>
    <property type="match status" value="1"/>
</dbReference>
<dbReference type="Gene3D" id="1.10.443.10">
    <property type="entry name" value="Intergrase catalytic core"/>
    <property type="match status" value="1"/>
</dbReference>
<dbReference type="EMBL" id="CP036298">
    <property type="protein sequence ID" value="QDV24411.1"/>
    <property type="molecule type" value="Genomic_DNA"/>
</dbReference>
<dbReference type="KEGG" id="ahel:Q31a_27280"/>
<name>A0A518G766_9BACT</name>
<dbReference type="GO" id="GO:0006310">
    <property type="term" value="P:DNA recombination"/>
    <property type="evidence" value="ECO:0007669"/>
    <property type="project" value="UniProtKB-KW"/>
</dbReference>
<dbReference type="InterPro" id="IPR050090">
    <property type="entry name" value="Tyrosine_recombinase_XerCD"/>
</dbReference>
<dbReference type="AlphaFoldDB" id="A0A518G766"/>
<dbReference type="Proteomes" id="UP000318017">
    <property type="component" value="Chromosome"/>
</dbReference>
<dbReference type="InterPro" id="IPR011010">
    <property type="entry name" value="DNA_brk_join_enz"/>
</dbReference>
<proteinExistence type="predicted"/>
<feature type="domain" description="Tyr recombinase" evidence="2">
    <location>
        <begin position="38"/>
        <end position="231"/>
    </location>
</feature>
<dbReference type="SUPFAM" id="SSF56349">
    <property type="entry name" value="DNA breaking-rejoining enzymes"/>
    <property type="match status" value="1"/>
</dbReference>
<evidence type="ECO:0000313" key="3">
    <source>
        <dbReference type="EMBL" id="QDV24411.1"/>
    </source>
</evidence>
<sequence length="233" mass="26436">MTETKRVRKASLPIPEAKRQRFFLDVWDMAWAGYFCQSKPKPNEVLPKWGSGSIIARRNALAILWLTAMAGRFNEIANARLTDVNGDTIDIHRSKRGAVHSVRIDPYLVACTMSWHAALGAAAIHPKNSPHWRRQFKKMQDSQYLLPNQEGRTMSTDVFNRDVANKLGELHGFRCSSHSFRDTACQEAMRAVKADANLDIRAVQTLLGHKSLRTTEVYIRKQEAAQLSLTLYT</sequence>
<keyword evidence="1" id="KW-0233">DNA recombination</keyword>
<dbReference type="GO" id="GO:0015074">
    <property type="term" value="P:DNA integration"/>
    <property type="evidence" value="ECO:0007669"/>
    <property type="project" value="InterPro"/>
</dbReference>
<dbReference type="RefSeq" id="WP_145078041.1">
    <property type="nucleotide sequence ID" value="NZ_CP036298.1"/>
</dbReference>
<dbReference type="PANTHER" id="PTHR30349">
    <property type="entry name" value="PHAGE INTEGRASE-RELATED"/>
    <property type="match status" value="1"/>
</dbReference>
<dbReference type="CDD" id="cd00397">
    <property type="entry name" value="DNA_BRE_C"/>
    <property type="match status" value="1"/>
</dbReference>
<protein>
    <submittedName>
        <fullName evidence="3">Site-specific tyrosine recombinase XerC</fullName>
    </submittedName>
</protein>
<organism evidence="3 4">
    <name type="scientific">Aureliella helgolandensis</name>
    <dbReference type="NCBI Taxonomy" id="2527968"/>
    <lineage>
        <taxon>Bacteria</taxon>
        <taxon>Pseudomonadati</taxon>
        <taxon>Planctomycetota</taxon>
        <taxon>Planctomycetia</taxon>
        <taxon>Pirellulales</taxon>
        <taxon>Pirellulaceae</taxon>
        <taxon>Aureliella</taxon>
    </lineage>
</organism>